<comment type="caution">
    <text evidence="1">The sequence shown here is derived from an EMBL/GenBank/DDBJ whole genome shotgun (WGS) entry which is preliminary data.</text>
</comment>
<protein>
    <submittedName>
        <fullName evidence="1">Uncharacterized protein</fullName>
    </submittedName>
</protein>
<dbReference type="Proteomes" id="UP000315200">
    <property type="component" value="Unassembled WGS sequence"/>
</dbReference>
<accession>A0A829VZ45</accession>
<proteinExistence type="predicted"/>
<gene>
    <name evidence="1" type="ORF">Ccl03g_32420</name>
</gene>
<name>A0A829VZ45_9FIRM</name>
<dbReference type="EMBL" id="BJLB01000001">
    <property type="protein sequence ID" value="GEA37529.1"/>
    <property type="molecule type" value="Genomic_DNA"/>
</dbReference>
<evidence type="ECO:0000313" key="2">
    <source>
        <dbReference type="Proteomes" id="UP000315200"/>
    </source>
</evidence>
<organism evidence="1 2">
    <name type="scientific">Enterocloster clostridioformis</name>
    <dbReference type="NCBI Taxonomy" id="1531"/>
    <lineage>
        <taxon>Bacteria</taxon>
        <taxon>Bacillati</taxon>
        <taxon>Bacillota</taxon>
        <taxon>Clostridia</taxon>
        <taxon>Lachnospirales</taxon>
        <taxon>Lachnospiraceae</taxon>
        <taxon>Enterocloster</taxon>
    </lineage>
</organism>
<evidence type="ECO:0000313" key="1">
    <source>
        <dbReference type="EMBL" id="GEA37529.1"/>
    </source>
</evidence>
<dbReference type="AlphaFoldDB" id="A0A829VZ45"/>
<reference evidence="1 2" key="1">
    <citation type="submission" date="2019-06" db="EMBL/GenBank/DDBJ databases">
        <title>Draft genome sequence of [Clostridium] clostridioforme NBRC 113352.</title>
        <authorList>
            <person name="Miura T."/>
            <person name="Furukawa M."/>
            <person name="Shimamura M."/>
            <person name="Ohyama Y."/>
            <person name="Yamazoe A."/>
            <person name="Kawasaki H."/>
        </authorList>
    </citation>
    <scope>NUCLEOTIDE SEQUENCE [LARGE SCALE GENOMIC DNA]</scope>
    <source>
        <strain evidence="1 2">NBRC 113352</strain>
    </source>
</reference>
<sequence length="54" mass="6472">MISQVNIRCEWCSRGYCEYYCSAEEQELRETNWPYKGTEDEMVECGQLKQEVLI</sequence>